<reference evidence="6 7" key="1">
    <citation type="submission" date="2018-06" db="EMBL/GenBank/DDBJ databases">
        <authorList>
            <consortium name="Pathogen Informatics"/>
            <person name="Doyle S."/>
        </authorList>
    </citation>
    <scope>NUCLEOTIDE SEQUENCE [LARGE SCALE GENOMIC DNA]</scope>
    <source>
        <strain evidence="6 7">NCTC11112</strain>
    </source>
</reference>
<evidence type="ECO:0000256" key="1">
    <source>
        <dbReference type="ARBA" id="ARBA00010373"/>
    </source>
</evidence>
<dbReference type="NCBIfam" id="NF009049">
    <property type="entry name" value="PRK12383.1"/>
    <property type="match status" value="1"/>
</dbReference>
<dbReference type="Gene3D" id="3.20.20.140">
    <property type="entry name" value="Metal-dependent hydrolases"/>
    <property type="match status" value="1"/>
</dbReference>
<organism evidence="6 7">
    <name type="scientific">Escherichia coli</name>
    <dbReference type="NCBI Taxonomy" id="562"/>
    <lineage>
        <taxon>Bacteria</taxon>
        <taxon>Pseudomonadati</taxon>
        <taxon>Pseudomonadota</taxon>
        <taxon>Gammaproteobacteria</taxon>
        <taxon>Enterobacterales</taxon>
        <taxon>Enterobacteriaceae</taxon>
        <taxon>Escherichia</taxon>
    </lineage>
</organism>
<comment type="similarity">
    <text evidence="4">Belongs to the metallo-dependent hydrolases superfamily. Phosphotriesterase family.</text>
</comment>
<dbReference type="InterPro" id="IPR010045">
    <property type="entry name" value="DeoB"/>
</dbReference>
<dbReference type="Proteomes" id="UP000254817">
    <property type="component" value="Unassembled WGS sequence"/>
</dbReference>
<dbReference type="GO" id="GO:0043094">
    <property type="term" value="P:metabolic compound salvage"/>
    <property type="evidence" value="ECO:0007669"/>
    <property type="project" value="InterPro"/>
</dbReference>
<evidence type="ECO:0000313" key="7">
    <source>
        <dbReference type="Proteomes" id="UP000254817"/>
    </source>
</evidence>
<dbReference type="GO" id="GO:0008270">
    <property type="term" value="F:zinc ion binding"/>
    <property type="evidence" value="ECO:0007669"/>
    <property type="project" value="InterPro"/>
</dbReference>
<dbReference type="GO" id="GO:0008973">
    <property type="term" value="F:phosphopentomutase activity"/>
    <property type="evidence" value="ECO:0007669"/>
    <property type="project" value="InterPro"/>
</dbReference>
<evidence type="ECO:0000256" key="2">
    <source>
        <dbReference type="ARBA" id="ARBA00022723"/>
    </source>
</evidence>
<sequence length="325" mass="36480">MRKCRCRKKLYEAGVPTVLVGKVADIVSNPYGVSWQNLVDSQRIMDITLNEFNTHPTAFICTNIQETDLAGHAEDVARYADVCRSLTVTLPRLIEAMQPDDCLVVMADHGNDPTIGHSHHTREVVPVLVYQQGMVATQLGVRTTLSDVGATVCEFFRAPPPQNGRSFLPPPVCRRHPMSFDPTGYTLAHEHLHIDLPALKTTWDCRLDQYAFICQEMNDLMAQGVRNVIEMTNRYMGRNAQFMLDVMRETGINVVACTGYYQDAFFPQHVATRSVQELAQEMVDEIEQGIDGTELKAGIIAGDWLQRREDYAAGREGVYCRRAGT</sequence>
<dbReference type="PROSITE" id="PS51347">
    <property type="entry name" value="PHOSPHOTRIESTERASE_2"/>
    <property type="match status" value="1"/>
</dbReference>
<dbReference type="InterPro" id="IPR032466">
    <property type="entry name" value="Metal_Hydrolase"/>
</dbReference>
<evidence type="ECO:0000259" key="5">
    <source>
        <dbReference type="Pfam" id="PF01676"/>
    </source>
</evidence>
<dbReference type="InterPro" id="IPR001559">
    <property type="entry name" value="Phosphotriesterase"/>
</dbReference>
<dbReference type="GO" id="GO:0016788">
    <property type="term" value="F:hydrolase activity, acting on ester bonds"/>
    <property type="evidence" value="ECO:0007669"/>
    <property type="project" value="InterPro"/>
</dbReference>
<dbReference type="AlphaFoldDB" id="A0A376ML59"/>
<dbReference type="SUPFAM" id="SSF53649">
    <property type="entry name" value="Alkaline phosphatase-like"/>
    <property type="match status" value="1"/>
</dbReference>
<dbReference type="PANTHER" id="PTHR21110">
    <property type="entry name" value="PHOSPHOPENTOMUTASE"/>
    <property type="match status" value="1"/>
</dbReference>
<accession>A0A376ML59</accession>
<dbReference type="SUPFAM" id="SSF51556">
    <property type="entry name" value="Metallo-dependent hydrolases"/>
    <property type="match status" value="1"/>
</dbReference>
<feature type="domain" description="Metalloenzyme" evidence="5">
    <location>
        <begin position="9"/>
        <end position="158"/>
    </location>
</feature>
<keyword evidence="3" id="KW-0464">Manganese</keyword>
<evidence type="ECO:0000313" key="6">
    <source>
        <dbReference type="EMBL" id="STG50714.1"/>
    </source>
</evidence>
<dbReference type="InterPro" id="IPR017947">
    <property type="entry name" value="AryldialkylPase_Zn-BS"/>
</dbReference>
<comment type="caution">
    <text evidence="4">Lacks conserved residue(s) required for the propagation of feature annotation.</text>
</comment>
<comment type="similarity">
    <text evidence="1">Belongs to the phosphopentomutase family.</text>
</comment>
<dbReference type="EMBL" id="UGAW01000001">
    <property type="protein sequence ID" value="STG50714.1"/>
    <property type="molecule type" value="Genomic_DNA"/>
</dbReference>
<evidence type="ECO:0000256" key="4">
    <source>
        <dbReference type="PROSITE-ProRule" id="PRU00679"/>
    </source>
</evidence>
<keyword evidence="2" id="KW-0479">Metal-binding</keyword>
<dbReference type="InterPro" id="IPR006124">
    <property type="entry name" value="Metalloenzyme"/>
</dbReference>
<protein>
    <submittedName>
        <fullName evidence="6">Metalloenzyme superfamily protein</fullName>
    </submittedName>
</protein>
<dbReference type="GO" id="GO:0009117">
    <property type="term" value="P:nucleotide metabolic process"/>
    <property type="evidence" value="ECO:0007669"/>
    <property type="project" value="InterPro"/>
</dbReference>
<dbReference type="Pfam" id="PF01676">
    <property type="entry name" value="Metalloenzyme"/>
    <property type="match status" value="1"/>
</dbReference>
<dbReference type="PROSITE" id="PS01322">
    <property type="entry name" value="PHOSPHOTRIESTERASE_1"/>
    <property type="match status" value="1"/>
</dbReference>
<name>A0A376ML59_ECOLX</name>
<proteinExistence type="inferred from homology"/>
<dbReference type="PANTHER" id="PTHR21110:SF0">
    <property type="entry name" value="PHOSPHOPENTOMUTASE"/>
    <property type="match status" value="1"/>
</dbReference>
<evidence type="ECO:0000256" key="3">
    <source>
        <dbReference type="ARBA" id="ARBA00023211"/>
    </source>
</evidence>
<dbReference type="InterPro" id="IPR017850">
    <property type="entry name" value="Alkaline_phosphatase_core_sf"/>
</dbReference>
<dbReference type="Pfam" id="PF02126">
    <property type="entry name" value="PTE"/>
    <property type="match status" value="1"/>
</dbReference>
<dbReference type="GO" id="GO:0000287">
    <property type="term" value="F:magnesium ion binding"/>
    <property type="evidence" value="ECO:0007669"/>
    <property type="project" value="InterPro"/>
</dbReference>
<gene>
    <name evidence="6" type="primary">yhfW_1</name>
    <name evidence="6" type="ORF">NCTC11112_01139</name>
</gene>
<dbReference type="GO" id="GO:0005829">
    <property type="term" value="C:cytosol"/>
    <property type="evidence" value="ECO:0007669"/>
    <property type="project" value="TreeGrafter"/>
</dbReference>
<dbReference type="Gene3D" id="3.40.720.10">
    <property type="entry name" value="Alkaline Phosphatase, subunit A"/>
    <property type="match status" value="1"/>
</dbReference>